<dbReference type="InterPro" id="IPR051579">
    <property type="entry name" value="DDR_Transcriptional_Reg"/>
</dbReference>
<proteinExistence type="predicted"/>
<gene>
    <name evidence="8" type="primary">Mdc1</name>
    <name evidence="8" type="ORF">BARMAR_R15248</name>
</gene>
<name>A0A7K9ED18_BARMA</name>
<evidence type="ECO:0000259" key="7">
    <source>
        <dbReference type="PROSITE" id="PS50172"/>
    </source>
</evidence>
<protein>
    <submittedName>
        <fullName evidence="8">MDC1 protein</fullName>
    </submittedName>
</protein>
<evidence type="ECO:0000256" key="6">
    <source>
        <dbReference type="SAM" id="MobiDB-lite"/>
    </source>
</evidence>
<accession>A0A7K9ED18</accession>
<dbReference type="PANTHER" id="PTHR23196">
    <property type="entry name" value="PAX TRANSCRIPTION ACTIVATION DOMAIN INTERACTING PROTEIN"/>
    <property type="match status" value="1"/>
</dbReference>
<feature type="region of interest" description="Disordered" evidence="6">
    <location>
        <begin position="134"/>
        <end position="157"/>
    </location>
</feature>
<dbReference type="InterPro" id="IPR036420">
    <property type="entry name" value="BRCT_dom_sf"/>
</dbReference>
<evidence type="ECO:0000313" key="8">
    <source>
        <dbReference type="EMBL" id="NXG74628.1"/>
    </source>
</evidence>
<dbReference type="AlphaFoldDB" id="A0A7K9ED18"/>
<dbReference type="EMBL" id="VWZK01011897">
    <property type="protein sequence ID" value="NXG74628.1"/>
    <property type="molecule type" value="Genomic_DNA"/>
</dbReference>
<sequence>PQVLFTGVVASPEMEVALRTLGGSLATSVLDCTHLVTDRVRRTIKFLCAVARGVPIVTPEWLLKVRRGGTLGTWRDLGDMEGPWGQGGSWAHGWLWGQGEGLGDKEKVLGDKEGTLGTMGGIFGDKEATLRTWGQGEGPWGQGGDLGDNGWDLWGQG</sequence>
<dbReference type="GO" id="GO:0005634">
    <property type="term" value="C:nucleus"/>
    <property type="evidence" value="ECO:0007669"/>
    <property type="project" value="UniProtKB-SubCell"/>
</dbReference>
<reference evidence="8 9" key="1">
    <citation type="submission" date="2019-09" db="EMBL/GenBank/DDBJ databases">
        <title>Bird 10,000 Genomes (B10K) Project - Family phase.</title>
        <authorList>
            <person name="Zhang G."/>
        </authorList>
    </citation>
    <scope>NUCLEOTIDE SEQUENCE [LARGE SCALE GENOMIC DNA]</scope>
    <source>
        <strain evidence="8">B10K-DU-001-21</strain>
        <tissue evidence="8">Muscle</tissue>
    </source>
</reference>
<comment type="caution">
    <text evidence="8">The sequence shown here is derived from an EMBL/GenBank/DDBJ whole genome shotgun (WGS) entry which is preliminary data.</text>
</comment>
<evidence type="ECO:0000313" key="9">
    <source>
        <dbReference type="Proteomes" id="UP000578343"/>
    </source>
</evidence>
<feature type="compositionally biased region" description="Gly residues" evidence="6">
    <location>
        <begin position="135"/>
        <end position="147"/>
    </location>
</feature>
<keyword evidence="2" id="KW-0597">Phosphoprotein</keyword>
<dbReference type="CDD" id="cd17744">
    <property type="entry name" value="BRCT_MDC1_rpt1"/>
    <property type="match status" value="1"/>
</dbReference>
<dbReference type="OrthoDB" id="552194at2759"/>
<dbReference type="Pfam" id="PF16770">
    <property type="entry name" value="RTT107_BRCT_5"/>
    <property type="match status" value="1"/>
</dbReference>
<keyword evidence="4" id="KW-0234">DNA repair</keyword>
<evidence type="ECO:0000256" key="5">
    <source>
        <dbReference type="ARBA" id="ARBA00023242"/>
    </source>
</evidence>
<organism evidence="8 9">
    <name type="scientific">Baryphthengus martii</name>
    <name type="common">Rufous motmot</name>
    <dbReference type="NCBI Taxonomy" id="176943"/>
    <lineage>
        <taxon>Eukaryota</taxon>
        <taxon>Metazoa</taxon>
        <taxon>Chordata</taxon>
        <taxon>Craniata</taxon>
        <taxon>Vertebrata</taxon>
        <taxon>Euteleostomi</taxon>
        <taxon>Archelosauria</taxon>
        <taxon>Archosauria</taxon>
        <taxon>Dinosauria</taxon>
        <taxon>Saurischia</taxon>
        <taxon>Theropoda</taxon>
        <taxon>Coelurosauria</taxon>
        <taxon>Aves</taxon>
        <taxon>Neognathae</taxon>
        <taxon>Neoaves</taxon>
        <taxon>Telluraves</taxon>
        <taxon>Coraciimorphae</taxon>
        <taxon>Coraciiformes</taxon>
        <taxon>Momotidae</taxon>
        <taxon>Baryphthengus</taxon>
    </lineage>
</organism>
<feature type="domain" description="BRCT" evidence="7">
    <location>
        <begin position="1"/>
        <end position="64"/>
    </location>
</feature>
<keyword evidence="5" id="KW-0539">Nucleus</keyword>
<dbReference type="Proteomes" id="UP000578343">
    <property type="component" value="Unassembled WGS sequence"/>
</dbReference>
<dbReference type="Gene3D" id="3.40.50.10190">
    <property type="entry name" value="BRCT domain"/>
    <property type="match status" value="1"/>
</dbReference>
<evidence type="ECO:0000256" key="3">
    <source>
        <dbReference type="ARBA" id="ARBA00022763"/>
    </source>
</evidence>
<evidence type="ECO:0000256" key="4">
    <source>
        <dbReference type="ARBA" id="ARBA00023204"/>
    </source>
</evidence>
<feature type="compositionally biased region" description="Low complexity" evidence="6">
    <location>
        <begin position="148"/>
        <end position="157"/>
    </location>
</feature>
<dbReference type="InterPro" id="IPR001357">
    <property type="entry name" value="BRCT_dom"/>
</dbReference>
<dbReference type="PANTHER" id="PTHR23196:SF34">
    <property type="entry name" value="MEDIATOR OF DNA DAMAGE CHECKPOINT PROTEIN 1"/>
    <property type="match status" value="1"/>
</dbReference>
<keyword evidence="3" id="KW-0227">DNA damage</keyword>
<dbReference type="GO" id="GO:0006281">
    <property type="term" value="P:DNA repair"/>
    <property type="evidence" value="ECO:0007669"/>
    <property type="project" value="UniProtKB-KW"/>
</dbReference>
<evidence type="ECO:0000256" key="2">
    <source>
        <dbReference type="ARBA" id="ARBA00022553"/>
    </source>
</evidence>
<dbReference type="PROSITE" id="PS50172">
    <property type="entry name" value="BRCT"/>
    <property type="match status" value="1"/>
</dbReference>
<keyword evidence="9" id="KW-1185">Reference proteome</keyword>
<dbReference type="SUPFAM" id="SSF52113">
    <property type="entry name" value="BRCT domain"/>
    <property type="match status" value="1"/>
</dbReference>
<feature type="non-terminal residue" evidence="8">
    <location>
        <position position="157"/>
    </location>
</feature>
<comment type="subcellular location">
    <subcellularLocation>
        <location evidence="1">Nucleus</location>
    </subcellularLocation>
</comment>
<evidence type="ECO:0000256" key="1">
    <source>
        <dbReference type="ARBA" id="ARBA00004123"/>
    </source>
</evidence>
<feature type="non-terminal residue" evidence="8">
    <location>
        <position position="1"/>
    </location>
</feature>